<gene>
    <name evidence="3" type="ORF">COCVIDRAFT_21381</name>
</gene>
<protein>
    <submittedName>
        <fullName evidence="3">Uncharacterized protein</fullName>
    </submittedName>
</protein>
<name>W7DQA5_BIPV3</name>
<comment type="similarity">
    <text evidence="2">Belongs to the ustYa family.</text>
</comment>
<evidence type="ECO:0000256" key="1">
    <source>
        <dbReference type="ARBA" id="ARBA00004685"/>
    </source>
</evidence>
<keyword evidence="4" id="KW-1185">Reference proteome</keyword>
<dbReference type="AlphaFoldDB" id="W7DQA5"/>
<evidence type="ECO:0000256" key="2">
    <source>
        <dbReference type="ARBA" id="ARBA00035112"/>
    </source>
</evidence>
<dbReference type="PANTHER" id="PTHR33365">
    <property type="entry name" value="YALI0B05434P"/>
    <property type="match status" value="1"/>
</dbReference>
<evidence type="ECO:0000313" key="3">
    <source>
        <dbReference type="EMBL" id="EUN20438.1"/>
    </source>
</evidence>
<dbReference type="RefSeq" id="XP_014550012.1">
    <property type="nucleotide sequence ID" value="XM_014694526.1"/>
</dbReference>
<dbReference type="Pfam" id="PF11807">
    <property type="entry name" value="UstYa"/>
    <property type="match status" value="1"/>
</dbReference>
<accession>W7DQA5</accession>
<dbReference type="GeneID" id="26252701"/>
<dbReference type="GO" id="GO:0043386">
    <property type="term" value="P:mycotoxin biosynthetic process"/>
    <property type="evidence" value="ECO:0007669"/>
    <property type="project" value="InterPro"/>
</dbReference>
<dbReference type="EMBL" id="KI969049">
    <property type="protein sequence ID" value="EUN20438.1"/>
    <property type="molecule type" value="Genomic_DNA"/>
</dbReference>
<organism evidence="3 4">
    <name type="scientific">Bipolaris victoriae (strain FI3)</name>
    <name type="common">Victoria blight of oats agent</name>
    <name type="synonym">Cochliobolus victoriae</name>
    <dbReference type="NCBI Taxonomy" id="930091"/>
    <lineage>
        <taxon>Eukaryota</taxon>
        <taxon>Fungi</taxon>
        <taxon>Dikarya</taxon>
        <taxon>Ascomycota</taxon>
        <taxon>Pezizomycotina</taxon>
        <taxon>Dothideomycetes</taxon>
        <taxon>Pleosporomycetidae</taxon>
        <taxon>Pleosporales</taxon>
        <taxon>Pleosporineae</taxon>
        <taxon>Pleosporaceae</taxon>
        <taxon>Bipolaris</taxon>
    </lineage>
</organism>
<comment type="pathway">
    <text evidence="1">Mycotoxin biosynthesis.</text>
</comment>
<dbReference type="PANTHER" id="PTHR33365:SF4">
    <property type="entry name" value="CYCLOCHLOROTINE BIOSYNTHESIS PROTEIN O"/>
    <property type="match status" value="1"/>
</dbReference>
<dbReference type="HOGENOM" id="CLU_1722036_0_0_1"/>
<evidence type="ECO:0000313" key="4">
    <source>
        <dbReference type="Proteomes" id="UP000054337"/>
    </source>
</evidence>
<sequence length="152" mass="17459">MWKDQSGIDRVIFPHITDHEETYAINAFHQMHCLLETLRDYGFLINGYRPQHEDDHVIHCFNMMFKAISCLADPTAEGYLQQQPSSGGIIGNITSEVATRPLCRDFQQLRLWADDPIRAASVPYGLVNFTKAKLPDKCDVRNCRDESGWMEI</sequence>
<reference evidence="3 4" key="1">
    <citation type="journal article" date="2013" name="PLoS Genet.">
        <title>Comparative genome structure, secondary metabolite, and effector coding capacity across Cochliobolus pathogens.</title>
        <authorList>
            <person name="Condon B.J."/>
            <person name="Leng Y."/>
            <person name="Wu D."/>
            <person name="Bushley K.E."/>
            <person name="Ohm R.A."/>
            <person name="Otillar R."/>
            <person name="Martin J."/>
            <person name="Schackwitz W."/>
            <person name="Grimwood J."/>
            <person name="MohdZainudin N."/>
            <person name="Xue C."/>
            <person name="Wang R."/>
            <person name="Manning V.A."/>
            <person name="Dhillon B."/>
            <person name="Tu Z.J."/>
            <person name="Steffenson B.J."/>
            <person name="Salamov A."/>
            <person name="Sun H."/>
            <person name="Lowry S."/>
            <person name="LaButti K."/>
            <person name="Han J."/>
            <person name="Copeland A."/>
            <person name="Lindquist E."/>
            <person name="Barry K."/>
            <person name="Schmutz J."/>
            <person name="Baker S.E."/>
            <person name="Ciuffetti L.M."/>
            <person name="Grigoriev I.V."/>
            <person name="Zhong S."/>
            <person name="Turgeon B.G."/>
        </authorList>
    </citation>
    <scope>NUCLEOTIDE SEQUENCE [LARGE SCALE GENOMIC DNA]</scope>
    <source>
        <strain evidence="3 4">FI3</strain>
    </source>
</reference>
<dbReference type="Proteomes" id="UP000054337">
    <property type="component" value="Unassembled WGS sequence"/>
</dbReference>
<proteinExistence type="inferred from homology"/>
<dbReference type="InterPro" id="IPR021765">
    <property type="entry name" value="UstYa-like"/>
</dbReference>